<dbReference type="InterPro" id="IPR006723">
    <property type="entry name" value="Islet_autoAg_Ica1_C"/>
</dbReference>
<gene>
    <name evidence="2" type="ORF">P7K49_025313</name>
</gene>
<dbReference type="EMBL" id="JASSZA010000012">
    <property type="protein sequence ID" value="KAK2096279.1"/>
    <property type="molecule type" value="Genomic_DNA"/>
</dbReference>
<evidence type="ECO:0000259" key="1">
    <source>
        <dbReference type="SMART" id="SM01237"/>
    </source>
</evidence>
<name>A0ABQ9UHK1_SAGOE</name>
<dbReference type="SMART" id="SM01237">
    <property type="entry name" value="ICA69"/>
    <property type="match status" value="1"/>
</dbReference>
<dbReference type="Pfam" id="PF04629">
    <property type="entry name" value="ICA69"/>
    <property type="match status" value="1"/>
</dbReference>
<dbReference type="InterPro" id="IPR024114">
    <property type="entry name" value="Islet_autoAg_Ica1/Ica1-like"/>
</dbReference>
<comment type="caution">
    <text evidence="2">The sequence shown here is derived from an EMBL/GenBank/DDBJ whole genome shotgun (WGS) entry which is preliminary data.</text>
</comment>
<feature type="domain" description="Islet cell autoantigen Ica1 C-terminal" evidence="1">
    <location>
        <begin position="55"/>
        <end position="199"/>
    </location>
</feature>
<accession>A0ABQ9UHK1</accession>
<evidence type="ECO:0000313" key="3">
    <source>
        <dbReference type="Proteomes" id="UP001266305"/>
    </source>
</evidence>
<organism evidence="2 3">
    <name type="scientific">Saguinus oedipus</name>
    <name type="common">Cotton-top tamarin</name>
    <name type="synonym">Oedipomidas oedipus</name>
    <dbReference type="NCBI Taxonomy" id="9490"/>
    <lineage>
        <taxon>Eukaryota</taxon>
        <taxon>Metazoa</taxon>
        <taxon>Chordata</taxon>
        <taxon>Craniata</taxon>
        <taxon>Vertebrata</taxon>
        <taxon>Euteleostomi</taxon>
        <taxon>Mammalia</taxon>
        <taxon>Eutheria</taxon>
        <taxon>Euarchontoglires</taxon>
        <taxon>Primates</taxon>
        <taxon>Haplorrhini</taxon>
        <taxon>Platyrrhini</taxon>
        <taxon>Cebidae</taxon>
        <taxon>Callitrichinae</taxon>
        <taxon>Saguinus</taxon>
    </lineage>
</organism>
<keyword evidence="3" id="KW-1185">Reference proteome</keyword>
<dbReference type="PANTHER" id="PTHR10164:SF3">
    <property type="entry name" value="ISLET CELL AUTOANTIGEN 1"/>
    <property type="match status" value="1"/>
</dbReference>
<sequence>MHIFEMGKIILFEFPLGDIAYRDQRGIDFSIPHLAFLNTNTFLKKHCDQSIPIKGYSFKPNDPNSDASSDGLHFIVRINNPLNRQTSTNAVLSIFEQIEKQKIHCLIEKERIEEVSDSEKKPDLGTKPFWAYDLDLPAFPMAEAAIWKVGLLMFPPLSPEPAKAASDLTAWFSLFADLDPLSNPDAVGKTDKEHELLNA</sequence>
<evidence type="ECO:0000313" key="2">
    <source>
        <dbReference type="EMBL" id="KAK2096279.1"/>
    </source>
</evidence>
<dbReference type="PANTHER" id="PTHR10164">
    <property type="entry name" value="ISLET CELL AUTOANTIGEN 1"/>
    <property type="match status" value="1"/>
</dbReference>
<reference evidence="2 3" key="1">
    <citation type="submission" date="2023-05" db="EMBL/GenBank/DDBJ databases">
        <title>B98-5 Cell Line De Novo Hybrid Assembly: An Optical Mapping Approach.</title>
        <authorList>
            <person name="Kananen K."/>
            <person name="Auerbach J.A."/>
            <person name="Kautto E."/>
            <person name="Blachly J.S."/>
        </authorList>
    </citation>
    <scope>NUCLEOTIDE SEQUENCE [LARGE SCALE GENOMIC DNA]</scope>
    <source>
        <strain evidence="2">B95-8</strain>
        <tissue evidence="2">Cell line</tissue>
    </source>
</reference>
<protein>
    <recommendedName>
        <fullName evidence="1">Islet cell autoantigen Ica1 C-terminal domain-containing protein</fullName>
    </recommendedName>
</protein>
<proteinExistence type="predicted"/>
<dbReference type="Proteomes" id="UP001266305">
    <property type="component" value="Unassembled WGS sequence"/>
</dbReference>